<keyword evidence="2" id="KW-0378">Hydrolase</keyword>
<dbReference type="InterPro" id="IPR007404">
    <property type="entry name" value="YdjM-like"/>
</dbReference>
<feature type="transmembrane region" description="Helical" evidence="1">
    <location>
        <begin position="100"/>
        <end position="118"/>
    </location>
</feature>
<evidence type="ECO:0000313" key="2">
    <source>
        <dbReference type="EMBL" id="MBD7970377.1"/>
    </source>
</evidence>
<dbReference type="GO" id="GO:0016787">
    <property type="term" value="F:hydrolase activity"/>
    <property type="evidence" value="ECO:0007669"/>
    <property type="project" value="UniProtKB-KW"/>
</dbReference>
<proteinExistence type="predicted"/>
<feature type="transmembrane region" description="Helical" evidence="1">
    <location>
        <begin position="7"/>
        <end position="30"/>
    </location>
</feature>
<sequence length="245" mass="27264">MMGKTHVVGSLAALHMGLIGYAFIATRSPAKDKLDDFQVFGHSIHLPNTLLEYGLTVLAVILFVFLLLRIGRRKLLFVYLLGLFGSLFLLNWFSNTGEPLSAALILLSFTLGTLLPDIDSEESSIGRYFGLLSRIIPHRTITHTIWIVILLAAASWSFHSIFLAALTLGYALHILEDSFSNQGICWFYPVIGKYITRPGGQTIKAGRSTTFAYTKGGLAEHLFLFFSLGIHAVCMALFFYWIKVL</sequence>
<dbReference type="EMBL" id="JACSQL010000011">
    <property type="protein sequence ID" value="MBD7970377.1"/>
    <property type="molecule type" value="Genomic_DNA"/>
</dbReference>
<dbReference type="RefSeq" id="WP_191803395.1">
    <property type="nucleotide sequence ID" value="NZ_JACSQL010000011.1"/>
</dbReference>
<accession>A0ABR8T3U9</accession>
<protein>
    <submittedName>
        <fullName evidence="2">Metal-dependent hydrolase</fullName>
    </submittedName>
</protein>
<reference evidence="2 3" key="1">
    <citation type="submission" date="2020-08" db="EMBL/GenBank/DDBJ databases">
        <title>A Genomic Blueprint of the Chicken Gut Microbiome.</title>
        <authorList>
            <person name="Gilroy R."/>
            <person name="Ravi A."/>
            <person name="Getino M."/>
            <person name="Pursley I."/>
            <person name="Horton D.L."/>
            <person name="Alikhan N.-F."/>
            <person name="Baker D."/>
            <person name="Gharbi K."/>
            <person name="Hall N."/>
            <person name="Watson M."/>
            <person name="Adriaenssens E.M."/>
            <person name="Foster-Nyarko E."/>
            <person name="Jarju S."/>
            <person name="Secka A."/>
            <person name="Antonio M."/>
            <person name="Oren A."/>
            <person name="Chaudhuri R."/>
            <person name="La Ragione R.M."/>
            <person name="Hildebrand F."/>
            <person name="Pallen M.J."/>
        </authorList>
    </citation>
    <scope>NUCLEOTIDE SEQUENCE [LARGE SCALE GENOMIC DNA]</scope>
    <source>
        <strain evidence="2 3">Sa2BVA9</strain>
    </source>
</reference>
<feature type="transmembrane region" description="Helical" evidence="1">
    <location>
        <begin position="75"/>
        <end position="94"/>
    </location>
</feature>
<comment type="caution">
    <text evidence="2">The sequence shown here is derived from an EMBL/GenBank/DDBJ whole genome shotgun (WGS) entry which is preliminary data.</text>
</comment>
<dbReference type="Pfam" id="PF04307">
    <property type="entry name" value="YdjM"/>
    <property type="match status" value="1"/>
</dbReference>
<name>A0ABR8T3U9_9BACL</name>
<dbReference type="PANTHER" id="PTHR35531:SF1">
    <property type="entry name" value="INNER MEMBRANE PROTEIN YBCI-RELATED"/>
    <property type="match status" value="1"/>
</dbReference>
<organism evidence="2 3">
    <name type="scientific">Paenibacillus gallinarum</name>
    <dbReference type="NCBI Taxonomy" id="2762232"/>
    <lineage>
        <taxon>Bacteria</taxon>
        <taxon>Bacillati</taxon>
        <taxon>Bacillota</taxon>
        <taxon>Bacilli</taxon>
        <taxon>Bacillales</taxon>
        <taxon>Paenibacillaceae</taxon>
        <taxon>Paenibacillus</taxon>
    </lineage>
</organism>
<keyword evidence="1" id="KW-0472">Membrane</keyword>
<evidence type="ECO:0000313" key="3">
    <source>
        <dbReference type="Proteomes" id="UP000608071"/>
    </source>
</evidence>
<evidence type="ECO:0000256" key="1">
    <source>
        <dbReference type="SAM" id="Phobius"/>
    </source>
</evidence>
<keyword evidence="1" id="KW-0812">Transmembrane</keyword>
<feature type="transmembrane region" description="Helical" evidence="1">
    <location>
        <begin position="144"/>
        <end position="172"/>
    </location>
</feature>
<feature type="transmembrane region" description="Helical" evidence="1">
    <location>
        <begin position="50"/>
        <end position="68"/>
    </location>
</feature>
<keyword evidence="1" id="KW-1133">Transmembrane helix</keyword>
<keyword evidence="3" id="KW-1185">Reference proteome</keyword>
<dbReference type="PANTHER" id="PTHR35531">
    <property type="entry name" value="INNER MEMBRANE PROTEIN YBCI-RELATED"/>
    <property type="match status" value="1"/>
</dbReference>
<gene>
    <name evidence="2" type="ORF">H9647_20115</name>
</gene>
<feature type="transmembrane region" description="Helical" evidence="1">
    <location>
        <begin position="222"/>
        <end position="242"/>
    </location>
</feature>
<dbReference type="Proteomes" id="UP000608071">
    <property type="component" value="Unassembled WGS sequence"/>
</dbReference>